<dbReference type="STRING" id="1499966.U14_01056"/>
<dbReference type="SMART" id="SM00387">
    <property type="entry name" value="HATPase_c"/>
    <property type="match status" value="1"/>
</dbReference>
<dbReference type="InterPro" id="IPR003661">
    <property type="entry name" value="HisK_dim/P_dom"/>
</dbReference>
<keyword evidence="5 9" id="KW-0418">Kinase</keyword>
<dbReference type="EMBL" id="DF820455">
    <property type="protein sequence ID" value="GAK49832.1"/>
    <property type="molecule type" value="Genomic_DNA"/>
</dbReference>
<dbReference type="PRINTS" id="PR00344">
    <property type="entry name" value="BCTRLSENSOR"/>
</dbReference>
<dbReference type="InterPro" id="IPR003594">
    <property type="entry name" value="HATPase_dom"/>
</dbReference>
<keyword evidence="10" id="KW-1185">Reference proteome</keyword>
<evidence type="ECO:0000259" key="8">
    <source>
        <dbReference type="PROSITE" id="PS50109"/>
    </source>
</evidence>
<keyword evidence="7" id="KW-1133">Transmembrane helix</keyword>
<dbReference type="AlphaFoldDB" id="A0A0S6VR76"/>
<dbReference type="Pfam" id="PF00512">
    <property type="entry name" value="HisKA"/>
    <property type="match status" value="1"/>
</dbReference>
<keyword evidence="3" id="KW-0597">Phosphoprotein</keyword>
<dbReference type="PANTHER" id="PTHR43711:SF1">
    <property type="entry name" value="HISTIDINE KINASE 1"/>
    <property type="match status" value="1"/>
</dbReference>
<reference evidence="9" key="1">
    <citation type="journal article" date="2015" name="PeerJ">
        <title>First genomic representation of candidate bacterial phylum KSB3 points to enhanced environmental sensing as a trigger of wastewater bulking.</title>
        <authorList>
            <person name="Sekiguchi Y."/>
            <person name="Ohashi A."/>
            <person name="Parks D.H."/>
            <person name="Yamauchi T."/>
            <person name="Tyson G.W."/>
            <person name="Hugenholtz P."/>
        </authorList>
    </citation>
    <scope>NUCLEOTIDE SEQUENCE [LARGE SCALE GENOMIC DNA]</scope>
</reference>
<protein>
    <recommendedName>
        <fullName evidence="2">histidine kinase</fullName>
        <ecNumber evidence="2">2.7.13.3</ecNumber>
    </recommendedName>
</protein>
<evidence type="ECO:0000313" key="10">
    <source>
        <dbReference type="Proteomes" id="UP000030700"/>
    </source>
</evidence>
<accession>A0A0S6VR76</accession>
<dbReference type="FunFam" id="3.30.565.10:FF:000006">
    <property type="entry name" value="Sensor histidine kinase WalK"/>
    <property type="match status" value="1"/>
</dbReference>
<dbReference type="SUPFAM" id="SSF47384">
    <property type="entry name" value="Homodimeric domain of signal transducing histidine kinase"/>
    <property type="match status" value="1"/>
</dbReference>
<evidence type="ECO:0000256" key="7">
    <source>
        <dbReference type="SAM" id="Phobius"/>
    </source>
</evidence>
<dbReference type="Proteomes" id="UP000030700">
    <property type="component" value="Unassembled WGS sequence"/>
</dbReference>
<dbReference type="SMART" id="SM00388">
    <property type="entry name" value="HisKA"/>
    <property type="match status" value="1"/>
</dbReference>
<name>A0A0S6VR76_9BACT</name>
<dbReference type="CDD" id="cd00082">
    <property type="entry name" value="HisKA"/>
    <property type="match status" value="1"/>
</dbReference>
<evidence type="ECO:0000256" key="4">
    <source>
        <dbReference type="ARBA" id="ARBA00022679"/>
    </source>
</evidence>
<keyword evidence="7" id="KW-0472">Membrane</keyword>
<proteinExistence type="predicted"/>
<gene>
    <name evidence="9" type="ORF">U14_01056</name>
</gene>
<keyword evidence="7" id="KW-0812">Transmembrane</keyword>
<dbReference type="HOGENOM" id="CLU_000445_89_3_0"/>
<comment type="catalytic activity">
    <reaction evidence="1">
        <text>ATP + protein L-histidine = ADP + protein N-phospho-L-histidine.</text>
        <dbReference type="EC" id="2.7.13.3"/>
    </reaction>
</comment>
<dbReference type="InterPro" id="IPR005467">
    <property type="entry name" value="His_kinase_dom"/>
</dbReference>
<feature type="transmembrane region" description="Helical" evidence="7">
    <location>
        <begin position="12"/>
        <end position="33"/>
    </location>
</feature>
<evidence type="ECO:0000256" key="1">
    <source>
        <dbReference type="ARBA" id="ARBA00000085"/>
    </source>
</evidence>
<dbReference type="Gene3D" id="1.10.287.130">
    <property type="match status" value="1"/>
</dbReference>
<feature type="domain" description="Histidine kinase" evidence="8">
    <location>
        <begin position="85"/>
        <end position="303"/>
    </location>
</feature>
<dbReference type="SUPFAM" id="SSF55874">
    <property type="entry name" value="ATPase domain of HSP90 chaperone/DNA topoisomerase II/histidine kinase"/>
    <property type="match status" value="1"/>
</dbReference>
<evidence type="ECO:0000256" key="3">
    <source>
        <dbReference type="ARBA" id="ARBA00022553"/>
    </source>
</evidence>
<evidence type="ECO:0000256" key="5">
    <source>
        <dbReference type="ARBA" id="ARBA00022777"/>
    </source>
</evidence>
<dbReference type="InterPro" id="IPR036097">
    <property type="entry name" value="HisK_dim/P_sf"/>
</dbReference>
<sequence>MKKPTPPLNYSISGILISLVAFLPLFIIAFHAIQTIKIADMAMMLCWAGVVIVLSSMIGYRFGKVIRDNHALRQTNEQKDSFFSILGHDLRSPMSVVSGFLEILQSNYDKYEDQVRKEYIRHSYVASKRVCDLLEDILEWSRLQRGKMPWQPEQCDLFGLIDETVFLLEANAQKKEIAVQVNVPMTSVVFADPHMLKTVVRNLVSNAIKFTEPGGKITVSSSSANDYEEITVADTGVGISPEHLQKLFKIDVVFSMPGTAKEPGTGLGLVLCKEFVEKNGGVLRVDSEVGQGSRFRFTVPKADRSRQHAQEITASKREEISSYLATTSAEYDL</sequence>
<evidence type="ECO:0000256" key="6">
    <source>
        <dbReference type="ARBA" id="ARBA00023012"/>
    </source>
</evidence>
<dbReference type="EC" id="2.7.13.3" evidence="2"/>
<dbReference type="GO" id="GO:0000155">
    <property type="term" value="F:phosphorelay sensor kinase activity"/>
    <property type="evidence" value="ECO:0007669"/>
    <property type="project" value="InterPro"/>
</dbReference>
<evidence type="ECO:0000256" key="2">
    <source>
        <dbReference type="ARBA" id="ARBA00012438"/>
    </source>
</evidence>
<dbReference type="InterPro" id="IPR050736">
    <property type="entry name" value="Sensor_HK_Regulatory"/>
</dbReference>
<dbReference type="InterPro" id="IPR004358">
    <property type="entry name" value="Sig_transdc_His_kin-like_C"/>
</dbReference>
<dbReference type="Pfam" id="PF02518">
    <property type="entry name" value="HATPase_c"/>
    <property type="match status" value="1"/>
</dbReference>
<dbReference type="Gene3D" id="3.30.565.10">
    <property type="entry name" value="Histidine kinase-like ATPase, C-terminal domain"/>
    <property type="match status" value="1"/>
</dbReference>
<dbReference type="PROSITE" id="PS50109">
    <property type="entry name" value="HIS_KIN"/>
    <property type="match status" value="1"/>
</dbReference>
<feature type="transmembrane region" description="Helical" evidence="7">
    <location>
        <begin position="45"/>
        <end position="63"/>
    </location>
</feature>
<organism evidence="9">
    <name type="scientific">Candidatus Moduliflexus flocculans</name>
    <dbReference type="NCBI Taxonomy" id="1499966"/>
    <lineage>
        <taxon>Bacteria</taxon>
        <taxon>Candidatus Moduliflexota</taxon>
        <taxon>Candidatus Moduliflexia</taxon>
        <taxon>Candidatus Moduliflexales</taxon>
        <taxon>Candidatus Moduliflexaceae</taxon>
    </lineage>
</organism>
<evidence type="ECO:0000313" key="9">
    <source>
        <dbReference type="EMBL" id="GAK49832.1"/>
    </source>
</evidence>
<dbReference type="PANTHER" id="PTHR43711">
    <property type="entry name" value="TWO-COMPONENT HISTIDINE KINASE"/>
    <property type="match status" value="1"/>
</dbReference>
<keyword evidence="6" id="KW-0902">Two-component regulatory system</keyword>
<dbReference type="InterPro" id="IPR036890">
    <property type="entry name" value="HATPase_C_sf"/>
</dbReference>
<keyword evidence="4" id="KW-0808">Transferase</keyword>